<gene>
    <name evidence="3" type="ORF">FYJ52_06370</name>
</gene>
<dbReference type="EMBL" id="VUMO01000007">
    <property type="protein sequence ID" value="MSS20020.1"/>
    <property type="molecule type" value="Genomic_DNA"/>
</dbReference>
<feature type="transmembrane region" description="Helical" evidence="2">
    <location>
        <begin position="939"/>
        <end position="959"/>
    </location>
</feature>
<comment type="subcellular location">
    <subcellularLocation>
        <location evidence="1">Cell envelope</location>
    </subcellularLocation>
</comment>
<dbReference type="GO" id="GO:0030313">
    <property type="term" value="C:cell envelope"/>
    <property type="evidence" value="ECO:0007669"/>
    <property type="project" value="UniProtKB-SubCell"/>
</dbReference>
<dbReference type="PROSITE" id="PS51257">
    <property type="entry name" value="PROKAR_LIPOPROTEIN"/>
    <property type="match status" value="1"/>
</dbReference>
<dbReference type="NCBIfam" id="TIGR02543">
    <property type="entry name" value="List_Bact_rpt"/>
    <property type="match status" value="2"/>
</dbReference>
<dbReference type="InterPro" id="IPR042229">
    <property type="entry name" value="Listeria/Bacterioides_rpt_sf"/>
</dbReference>
<organism evidence="3 4">
    <name type="scientific">Pseudoramibacter porci</name>
    <dbReference type="NCBI Taxonomy" id="2606631"/>
    <lineage>
        <taxon>Bacteria</taxon>
        <taxon>Bacillati</taxon>
        <taxon>Bacillota</taxon>
        <taxon>Clostridia</taxon>
        <taxon>Eubacteriales</taxon>
        <taxon>Eubacteriaceae</taxon>
        <taxon>Pseudoramibacter</taxon>
    </lineage>
</organism>
<evidence type="ECO:0000256" key="2">
    <source>
        <dbReference type="SAM" id="Phobius"/>
    </source>
</evidence>
<evidence type="ECO:0000313" key="3">
    <source>
        <dbReference type="EMBL" id="MSS20020.1"/>
    </source>
</evidence>
<evidence type="ECO:0000313" key="4">
    <source>
        <dbReference type="Proteomes" id="UP000461754"/>
    </source>
</evidence>
<dbReference type="Gene3D" id="2.60.40.4270">
    <property type="entry name" value="Listeria-Bacteroides repeat domain"/>
    <property type="match status" value="4"/>
</dbReference>
<keyword evidence="4" id="KW-1185">Reference proteome</keyword>
<keyword evidence="2" id="KW-0812">Transmembrane</keyword>
<dbReference type="Pfam" id="PF09479">
    <property type="entry name" value="Flg_new"/>
    <property type="match status" value="5"/>
</dbReference>
<keyword evidence="2" id="KW-1133">Transmembrane helix</keyword>
<dbReference type="InterPro" id="IPR013378">
    <property type="entry name" value="InlB-like_B-rpt"/>
</dbReference>
<protein>
    <submittedName>
        <fullName evidence="3">InlB B-repeat-containing protein</fullName>
    </submittedName>
</protein>
<evidence type="ECO:0000256" key="1">
    <source>
        <dbReference type="ARBA" id="ARBA00004196"/>
    </source>
</evidence>
<dbReference type="AlphaFoldDB" id="A0A7X2TAF3"/>
<sequence>MKKVKRSDQMKSQTKWMGRSLIGILGIVCACLVLISVLPMRVSAAGVNTATYTFYDSDGKQVASQIVKKGDTLYQPAVPKTVDGKIFTGWVDASGKAFKGFGKVGVIAEDGTTIQLHAHYEDAVYLYYHDQYGNLIKSQSVKPNTTVIVDKDSPLVQVQPLTECQDGWSTTKNDTKDVSGKFQVGTASVNLYPILKEGYWVTFQTNSSASIAKQFISRKAEGDDAKVKKPASDPVKQGYVFDKWYSDPDLKTPYDFTQKVTKPLTLYAGYKPAKDTEYTVKYWIEYQKTPGSGVGDGTWDYKMIDEEVIKGTTGDKAGFHTNLIFSNPFDKSRDAYELNTDLTTAKRDDPARPTIAADGSTVLNVYYRCKTYNLSINVPKADGTTQNLSYKNIKYSSDLAHFWQTVFAIRPEKELFDGTHRFVFSYKNGGVDFVESPSEVSTMRSQNIVLNWQQYGGDNSFYKCYLETLHGKAPAGKTVVKNTSLRAAGDTRTYYLKKEDQFSSGWFGGTDIIVEDFPGFTPVMTYSDGHYHLFNDTDAQVWFRYPEAWFSQQNPGENYHVAKNADGTQHMYNGASDPMRFYYTRNSYLLNFHTEGGSELESHSVLYEDDLSQYKPSNYVVNQTTKTTGNENFVFGGWYTDKQLTNRFDFKGTMPAHELNLYAKWVPKTYTVNFDTGKGSSIGKVSGIEYGHTVASPEDPKYTGHVFLGWTLNGRPYSFASGVTQDITLKAEWRSIKAWSVKYDLNGGSGIVPEDRNQYYEDAGVTAASAARIQAPKGKVFLGWKCSDDGQIYYPNAAVPMAYGGMTLTAQWGDVDKTTSLTYDFNFKSFGIVDNGVTSKTVNALKNNSKVELKDISAFRNAPAGYVFKGWYLDQACTDGPYTQMMVDNLKANGNRVYAKWERVSTAQKGGQILPPYVPQNRVIKHFSHLPKTSDDSNVALYALIMAGGAAALAVSLRLRKKAKTHE</sequence>
<comment type="caution">
    <text evidence="3">The sequence shown here is derived from an EMBL/GenBank/DDBJ whole genome shotgun (WGS) entry which is preliminary data.</text>
</comment>
<reference evidence="3 4" key="1">
    <citation type="submission" date="2019-08" db="EMBL/GenBank/DDBJ databases">
        <title>In-depth cultivation of the pig gut microbiome towards novel bacterial diversity and tailored functional studies.</title>
        <authorList>
            <person name="Wylensek D."/>
            <person name="Hitch T.C.A."/>
            <person name="Clavel T."/>
        </authorList>
    </citation>
    <scope>NUCLEOTIDE SEQUENCE [LARGE SCALE GENOMIC DNA]</scope>
    <source>
        <strain evidence="3 4">RF-744-FAT-4</strain>
    </source>
</reference>
<name>A0A7X2TAF3_9FIRM</name>
<proteinExistence type="predicted"/>
<accession>A0A7X2TAF3</accession>
<dbReference type="Proteomes" id="UP000461754">
    <property type="component" value="Unassembled WGS sequence"/>
</dbReference>
<keyword evidence="2" id="KW-0472">Membrane</keyword>